<proteinExistence type="inferred from homology"/>
<keyword evidence="6" id="KW-0302">Gap protein</keyword>
<evidence type="ECO:0000256" key="7">
    <source>
        <dbReference type="ARBA" id="ARBA00022723"/>
    </source>
</evidence>
<feature type="domain" description="C2H2-type" evidence="15">
    <location>
        <begin position="338"/>
        <end position="365"/>
    </location>
</feature>
<dbReference type="GO" id="GO:0005634">
    <property type="term" value="C:nucleus"/>
    <property type="evidence" value="ECO:0007669"/>
    <property type="project" value="UniProtKB-SubCell"/>
</dbReference>
<dbReference type="InterPro" id="IPR036236">
    <property type="entry name" value="Znf_C2H2_sf"/>
</dbReference>
<evidence type="ECO:0000313" key="17">
    <source>
        <dbReference type="Proteomes" id="UP000326759"/>
    </source>
</evidence>
<keyword evidence="17" id="KW-1185">Reference proteome</keyword>
<evidence type="ECO:0000256" key="4">
    <source>
        <dbReference type="ARBA" id="ARBA00013638"/>
    </source>
</evidence>
<feature type="region of interest" description="Disordered" evidence="14">
    <location>
        <begin position="168"/>
        <end position="198"/>
    </location>
</feature>
<feature type="compositionally biased region" description="Basic and acidic residues" evidence="14">
    <location>
        <begin position="237"/>
        <end position="248"/>
    </location>
</feature>
<evidence type="ECO:0000256" key="9">
    <source>
        <dbReference type="ARBA" id="ARBA00022771"/>
    </source>
</evidence>
<protein>
    <recommendedName>
        <fullName evidence="4">Protein hunchback</fullName>
    </recommendedName>
</protein>
<dbReference type="PROSITE" id="PS50157">
    <property type="entry name" value="ZINC_FINGER_C2H2_2"/>
    <property type="match status" value="4"/>
</dbReference>
<evidence type="ECO:0000259" key="15">
    <source>
        <dbReference type="PROSITE" id="PS50157"/>
    </source>
</evidence>
<evidence type="ECO:0000256" key="5">
    <source>
        <dbReference type="ARBA" id="ARBA00022473"/>
    </source>
</evidence>
<dbReference type="Proteomes" id="UP000326759">
    <property type="component" value="Unassembled WGS sequence"/>
</dbReference>
<sequence>LRLRSLSDHSIYGYCLYINNHIIGISFKTAKIDKYLKIIMEERSGPHYTDNYIPVHQEPPTSHKGMNINPSPTFLKFFESDSKKSRFEPGFKFAHHYIDERVSERSMSMIEQDERVPNVKSEQPYLDKNDMEPQMHYHRNEHPPNQEWMSKYYNKEPANIHPFQMECAPPQQQAPQPPPPPPPPAPSREENCTGEGSPKLEIDYLEDSLNPQLPDFIPQSLNHKEDSLSSEGQASGEKSKPAPEEKKPPPAKPFLCSKCEYKTNFKSNLKSHELNHSGTYKFQCSKCEYKTNFKSNLKNHELNHSLTYKFQCSDCEYKTNFKSNLKNHELSHSMTYRFQCTKCEYKTNFKNCMKNHELTHSGTKQFHCSQCEYKTNFKRCLKIHELRHANAT</sequence>
<comment type="caution">
    <text evidence="16">The sequence shown here is derived from an EMBL/GenBank/DDBJ whole genome shotgun (WGS) entry which is preliminary data.</text>
</comment>
<dbReference type="GO" id="GO:0008270">
    <property type="term" value="F:zinc ion binding"/>
    <property type="evidence" value="ECO:0007669"/>
    <property type="project" value="UniProtKB-KW"/>
</dbReference>
<comment type="similarity">
    <text evidence="3">Belongs to the hunchback C2H2-type zinc-finger protein family.</text>
</comment>
<evidence type="ECO:0000256" key="12">
    <source>
        <dbReference type="ARBA" id="ARBA00023242"/>
    </source>
</evidence>
<name>A0A5N5T9S7_9CRUS</name>
<evidence type="ECO:0000256" key="8">
    <source>
        <dbReference type="ARBA" id="ARBA00022737"/>
    </source>
</evidence>
<keyword evidence="11" id="KW-0238">DNA-binding</keyword>
<dbReference type="SMART" id="SM00355">
    <property type="entry name" value="ZnF_C2H2"/>
    <property type="match status" value="5"/>
</dbReference>
<evidence type="ECO:0000256" key="1">
    <source>
        <dbReference type="ARBA" id="ARBA00003983"/>
    </source>
</evidence>
<feature type="domain" description="C2H2-type" evidence="15">
    <location>
        <begin position="282"/>
        <end position="305"/>
    </location>
</feature>
<feature type="domain" description="C2H2-type" evidence="15">
    <location>
        <begin position="254"/>
        <end position="281"/>
    </location>
</feature>
<comment type="function">
    <text evidence="1">Gap class segmentation protein that controls development of head structures.</text>
</comment>
<dbReference type="EMBL" id="SEYY01009327">
    <property type="protein sequence ID" value="KAB7501845.1"/>
    <property type="molecule type" value="Genomic_DNA"/>
</dbReference>
<feature type="region of interest" description="Disordered" evidence="14">
    <location>
        <begin position="210"/>
        <end position="251"/>
    </location>
</feature>
<comment type="subcellular location">
    <subcellularLocation>
        <location evidence="2">Nucleus</location>
    </subcellularLocation>
</comment>
<feature type="compositionally biased region" description="Pro residues" evidence="14">
    <location>
        <begin position="175"/>
        <end position="186"/>
    </location>
</feature>
<evidence type="ECO:0000256" key="11">
    <source>
        <dbReference type="ARBA" id="ARBA00023125"/>
    </source>
</evidence>
<dbReference type="OrthoDB" id="3561125at2759"/>
<evidence type="ECO:0000256" key="14">
    <source>
        <dbReference type="SAM" id="MobiDB-lite"/>
    </source>
</evidence>
<organism evidence="16 17">
    <name type="scientific">Armadillidium nasatum</name>
    <dbReference type="NCBI Taxonomy" id="96803"/>
    <lineage>
        <taxon>Eukaryota</taxon>
        <taxon>Metazoa</taxon>
        <taxon>Ecdysozoa</taxon>
        <taxon>Arthropoda</taxon>
        <taxon>Crustacea</taxon>
        <taxon>Multicrustacea</taxon>
        <taxon>Malacostraca</taxon>
        <taxon>Eumalacostraca</taxon>
        <taxon>Peracarida</taxon>
        <taxon>Isopoda</taxon>
        <taxon>Oniscidea</taxon>
        <taxon>Crinocheta</taxon>
        <taxon>Armadillidiidae</taxon>
        <taxon>Armadillidium</taxon>
    </lineage>
</organism>
<dbReference type="SUPFAM" id="SSF57667">
    <property type="entry name" value="beta-beta-alpha zinc fingers"/>
    <property type="match status" value="3"/>
</dbReference>
<dbReference type="PANTHER" id="PTHR24392">
    <property type="entry name" value="ZINC FINGER PROTEIN"/>
    <property type="match status" value="1"/>
</dbReference>
<evidence type="ECO:0000256" key="2">
    <source>
        <dbReference type="ARBA" id="ARBA00004123"/>
    </source>
</evidence>
<keyword evidence="5" id="KW-0217">Developmental protein</keyword>
<keyword evidence="9 13" id="KW-0863">Zinc-finger</keyword>
<accession>A0A5N5T9S7</accession>
<evidence type="ECO:0000256" key="6">
    <source>
        <dbReference type="ARBA" id="ARBA00022492"/>
    </source>
</evidence>
<dbReference type="InterPro" id="IPR013087">
    <property type="entry name" value="Znf_C2H2_type"/>
</dbReference>
<keyword evidence="8" id="KW-0677">Repeat</keyword>
<keyword evidence="7" id="KW-0479">Metal-binding</keyword>
<evidence type="ECO:0000313" key="16">
    <source>
        <dbReference type="EMBL" id="KAB7501845.1"/>
    </source>
</evidence>
<dbReference type="GO" id="GO:0035282">
    <property type="term" value="P:segmentation"/>
    <property type="evidence" value="ECO:0007669"/>
    <property type="project" value="UniProtKB-KW"/>
</dbReference>
<feature type="domain" description="C2H2-type" evidence="15">
    <location>
        <begin position="310"/>
        <end position="337"/>
    </location>
</feature>
<keyword evidence="12" id="KW-0539">Nucleus</keyword>
<dbReference type="PANTHER" id="PTHR24392:SF49">
    <property type="entry name" value="PROTEIN HUNCHBACK"/>
    <property type="match status" value="1"/>
</dbReference>
<dbReference type="AlphaFoldDB" id="A0A5N5T9S7"/>
<dbReference type="GO" id="GO:0003677">
    <property type="term" value="F:DNA binding"/>
    <property type="evidence" value="ECO:0007669"/>
    <property type="project" value="UniProtKB-KW"/>
</dbReference>
<evidence type="ECO:0000256" key="10">
    <source>
        <dbReference type="ARBA" id="ARBA00022833"/>
    </source>
</evidence>
<evidence type="ECO:0000256" key="3">
    <source>
        <dbReference type="ARBA" id="ARBA00007746"/>
    </source>
</evidence>
<reference evidence="16 17" key="1">
    <citation type="journal article" date="2019" name="PLoS Biol.">
        <title>Sex chromosomes control vertical transmission of feminizing Wolbachia symbionts in an isopod.</title>
        <authorList>
            <person name="Becking T."/>
            <person name="Chebbi M.A."/>
            <person name="Giraud I."/>
            <person name="Moumen B."/>
            <person name="Laverre T."/>
            <person name="Caubet Y."/>
            <person name="Peccoud J."/>
            <person name="Gilbert C."/>
            <person name="Cordaux R."/>
        </authorList>
    </citation>
    <scope>NUCLEOTIDE SEQUENCE [LARGE SCALE GENOMIC DNA]</scope>
    <source>
        <strain evidence="16">ANa2</strain>
        <tissue evidence="16">Whole body excluding digestive tract and cuticle</tissue>
    </source>
</reference>
<gene>
    <name evidence="16" type="primary">ZSCAN5A</name>
    <name evidence="16" type="ORF">Anas_06413</name>
</gene>
<dbReference type="Gene3D" id="3.30.160.60">
    <property type="entry name" value="Classic Zinc Finger"/>
    <property type="match status" value="3"/>
</dbReference>
<evidence type="ECO:0000256" key="13">
    <source>
        <dbReference type="PROSITE-ProRule" id="PRU00042"/>
    </source>
</evidence>
<feature type="non-terminal residue" evidence="16">
    <location>
        <position position="1"/>
    </location>
</feature>
<keyword evidence="10" id="KW-0862">Zinc</keyword>